<dbReference type="RefSeq" id="WP_183363701.1">
    <property type="nucleotide sequence ID" value="NZ_BAAADZ010000005.1"/>
</dbReference>
<evidence type="ECO:0000256" key="1">
    <source>
        <dbReference type="ARBA" id="ARBA00004141"/>
    </source>
</evidence>
<feature type="transmembrane region" description="Helical" evidence="5">
    <location>
        <begin position="434"/>
        <end position="456"/>
    </location>
</feature>
<comment type="caution">
    <text evidence="7">The sequence shown here is derived from an EMBL/GenBank/DDBJ whole genome shotgun (WGS) entry which is preliminary data.</text>
</comment>
<proteinExistence type="predicted"/>
<evidence type="ECO:0000313" key="7">
    <source>
        <dbReference type="EMBL" id="MBB3776932.1"/>
    </source>
</evidence>
<dbReference type="InterPro" id="IPR020846">
    <property type="entry name" value="MFS_dom"/>
</dbReference>
<feature type="transmembrane region" description="Helical" evidence="5">
    <location>
        <begin position="357"/>
        <end position="382"/>
    </location>
</feature>
<keyword evidence="2 5" id="KW-0812">Transmembrane</keyword>
<evidence type="ECO:0000256" key="3">
    <source>
        <dbReference type="ARBA" id="ARBA00022989"/>
    </source>
</evidence>
<feature type="transmembrane region" description="Helical" evidence="5">
    <location>
        <begin position="105"/>
        <end position="121"/>
    </location>
</feature>
<feature type="transmembrane region" description="Helical" evidence="5">
    <location>
        <begin position="331"/>
        <end position="351"/>
    </location>
</feature>
<dbReference type="Pfam" id="PF07690">
    <property type="entry name" value="MFS_1"/>
    <property type="match status" value="1"/>
</dbReference>
<evidence type="ECO:0000259" key="6">
    <source>
        <dbReference type="PROSITE" id="PS50850"/>
    </source>
</evidence>
<evidence type="ECO:0000256" key="4">
    <source>
        <dbReference type="ARBA" id="ARBA00023136"/>
    </source>
</evidence>
<evidence type="ECO:0000256" key="2">
    <source>
        <dbReference type="ARBA" id="ARBA00022692"/>
    </source>
</evidence>
<feature type="transmembrane region" description="Helical" evidence="5">
    <location>
        <begin position="394"/>
        <end position="414"/>
    </location>
</feature>
<name>A0ABR6I1Z5_9SPHN</name>
<dbReference type="CDD" id="cd17504">
    <property type="entry name" value="MFS_MMR_MDR_like"/>
    <property type="match status" value="1"/>
</dbReference>
<feature type="transmembrane region" description="Helical" evidence="5">
    <location>
        <begin position="133"/>
        <end position="155"/>
    </location>
</feature>
<evidence type="ECO:0000256" key="5">
    <source>
        <dbReference type="SAM" id="Phobius"/>
    </source>
</evidence>
<dbReference type="PANTHER" id="PTHR23501:SF197">
    <property type="entry name" value="COMD"/>
    <property type="match status" value="1"/>
</dbReference>
<feature type="transmembrane region" description="Helical" evidence="5">
    <location>
        <begin position="76"/>
        <end position="99"/>
    </location>
</feature>
<feature type="domain" description="Major facilitator superfamily (MFS) profile" evidence="6">
    <location>
        <begin position="11"/>
        <end position="461"/>
    </location>
</feature>
<feature type="transmembrane region" description="Helical" evidence="5">
    <location>
        <begin position="292"/>
        <end position="310"/>
    </location>
</feature>
<feature type="transmembrane region" description="Helical" evidence="5">
    <location>
        <begin position="161"/>
        <end position="183"/>
    </location>
</feature>
<dbReference type="InterPro" id="IPR036259">
    <property type="entry name" value="MFS_trans_sf"/>
</dbReference>
<dbReference type="Proteomes" id="UP000548685">
    <property type="component" value="Unassembled WGS sequence"/>
</dbReference>
<dbReference type="InterPro" id="IPR011701">
    <property type="entry name" value="MFS"/>
</dbReference>
<comment type="subcellular location">
    <subcellularLocation>
        <location evidence="1">Membrane</location>
        <topology evidence="1">Multi-pass membrane protein</topology>
    </subcellularLocation>
</comment>
<dbReference type="PANTHER" id="PTHR23501">
    <property type="entry name" value="MAJOR FACILITATOR SUPERFAMILY"/>
    <property type="match status" value="1"/>
</dbReference>
<keyword evidence="4 5" id="KW-0472">Membrane</keyword>
<feature type="transmembrane region" description="Helical" evidence="5">
    <location>
        <begin position="222"/>
        <end position="242"/>
    </location>
</feature>
<sequence>MISQRKLPWALIGALWVAEMTSSFESAMILAALKVMVVEFGDTAAVGWLVTAFLIVGSAAAAIVGRLGDIYGRQRVLLIVLAVGMAGSLLSAASSVYTLVLAGRVLQGVTLTILPLVIGLIRENLPPDRVPAGIGLMISGASIGTAAGLILGGVIVDYGSWHGIFITSAGFCALSWILVRALVPRSPAIDLKDPIDWWSGILFAPGVTLVLLYLTGGKAWGWSHPLALASLVAGFALCLVWWRRALSATNPLIDVKTLANRQIAIVCAASALVAMGTMQITVFFSLLLQAPLWTGIGLGLTATMVGLVKLPSNLISVLGGPLSGWLTGRGGGRIAMVIGGLVTTLGWVLVLTDSSSVAIVVAELIIISFGTTMLFAVAPTIIAGEAPVERTSEVIGMLGVIRALFMGVGSQLVTTILAMDSVTQATETYPSPLAYNWAVITIIVLSAAATLVAMALPGRKAATPG</sequence>
<organism evidence="7 8">
    <name type="scientific">Erythrobacter ramosus</name>
    <dbReference type="NCBI Taxonomy" id="35811"/>
    <lineage>
        <taxon>Bacteria</taxon>
        <taxon>Pseudomonadati</taxon>
        <taxon>Pseudomonadota</taxon>
        <taxon>Alphaproteobacteria</taxon>
        <taxon>Sphingomonadales</taxon>
        <taxon>Erythrobacteraceae</taxon>
        <taxon>Erythrobacter/Porphyrobacter group</taxon>
        <taxon>Erythrobacter</taxon>
    </lineage>
</organism>
<feature type="transmembrane region" description="Helical" evidence="5">
    <location>
        <begin position="263"/>
        <end position="286"/>
    </location>
</feature>
<accession>A0ABR6I1Z5</accession>
<dbReference type="EMBL" id="JACICE010000004">
    <property type="protein sequence ID" value="MBB3776932.1"/>
    <property type="molecule type" value="Genomic_DNA"/>
</dbReference>
<gene>
    <name evidence="7" type="ORF">FHS52_002925</name>
</gene>
<reference evidence="7 8" key="1">
    <citation type="submission" date="2020-08" db="EMBL/GenBank/DDBJ databases">
        <title>Genomic Encyclopedia of Type Strains, Phase IV (KMG-IV): sequencing the most valuable type-strain genomes for metagenomic binning, comparative biology and taxonomic classification.</title>
        <authorList>
            <person name="Goeker M."/>
        </authorList>
    </citation>
    <scope>NUCLEOTIDE SEQUENCE [LARGE SCALE GENOMIC DNA]</scope>
    <source>
        <strain evidence="7 8">DSM 8510</strain>
    </source>
</reference>
<keyword evidence="8" id="KW-1185">Reference proteome</keyword>
<protein>
    <submittedName>
        <fullName evidence="7">MFS family permease</fullName>
    </submittedName>
</protein>
<feature type="transmembrane region" description="Helical" evidence="5">
    <location>
        <begin position="195"/>
        <end position="216"/>
    </location>
</feature>
<dbReference type="Gene3D" id="1.20.1250.20">
    <property type="entry name" value="MFS general substrate transporter like domains"/>
    <property type="match status" value="2"/>
</dbReference>
<evidence type="ECO:0000313" key="8">
    <source>
        <dbReference type="Proteomes" id="UP000548685"/>
    </source>
</evidence>
<dbReference type="SUPFAM" id="SSF103473">
    <property type="entry name" value="MFS general substrate transporter"/>
    <property type="match status" value="2"/>
</dbReference>
<dbReference type="PROSITE" id="PS50850">
    <property type="entry name" value="MFS"/>
    <property type="match status" value="1"/>
</dbReference>
<feature type="transmembrane region" description="Helical" evidence="5">
    <location>
        <begin position="43"/>
        <end position="64"/>
    </location>
</feature>
<keyword evidence="3 5" id="KW-1133">Transmembrane helix</keyword>